<feature type="transmembrane region" description="Helical" evidence="1">
    <location>
        <begin position="7"/>
        <end position="29"/>
    </location>
</feature>
<dbReference type="RefSeq" id="WP_191811653.1">
    <property type="nucleotide sequence ID" value="NZ_JACSPV010000010.1"/>
</dbReference>
<sequence>MKGLEKRLVYLFTGEFFAVVVFTFVYIFYSVNPSNSYSLLYVFFILNFILLQGSFYWFIKWKRLKIKENILPNLNKLLSILKKINLTLLYVAPVIFLIDIIQMAQVPFSQFFLTVFIYAFAIIEYINYYHIQLTNFKNGRGKKSSIAKELNKIK</sequence>
<dbReference type="EMBL" id="JACSPV010000010">
    <property type="protein sequence ID" value="MBD8005047.1"/>
    <property type="molecule type" value="Genomic_DNA"/>
</dbReference>
<reference evidence="2 3" key="1">
    <citation type="submission" date="2020-08" db="EMBL/GenBank/DDBJ databases">
        <title>A Genomic Blueprint of the Chicken Gut Microbiome.</title>
        <authorList>
            <person name="Gilroy R."/>
            <person name="Ravi A."/>
            <person name="Getino M."/>
            <person name="Pursley I."/>
            <person name="Horton D.L."/>
            <person name="Alikhan N.-F."/>
            <person name="Baker D."/>
            <person name="Gharbi K."/>
            <person name="Hall N."/>
            <person name="Watson M."/>
            <person name="Adriaenssens E.M."/>
            <person name="Foster-Nyarko E."/>
            <person name="Jarju S."/>
            <person name="Secka A."/>
            <person name="Antonio M."/>
            <person name="Oren A."/>
            <person name="Chaudhuri R."/>
            <person name="La Ragione R.M."/>
            <person name="Hildebrand F."/>
            <person name="Pallen M.J."/>
        </authorList>
    </citation>
    <scope>NUCLEOTIDE SEQUENCE [LARGE SCALE GENOMIC DNA]</scope>
    <source>
        <strain evidence="2 3">Sa1BUA2</strain>
    </source>
</reference>
<comment type="caution">
    <text evidence="2">The sequence shown here is derived from an EMBL/GenBank/DDBJ whole genome shotgun (WGS) entry which is preliminary data.</text>
</comment>
<accession>A0ABR8VK05</accession>
<keyword evidence="3" id="KW-1185">Reference proteome</keyword>
<keyword evidence="1" id="KW-0812">Transmembrane</keyword>
<feature type="transmembrane region" description="Helical" evidence="1">
    <location>
        <begin position="108"/>
        <end position="128"/>
    </location>
</feature>
<name>A0ABR8VK05_9BACI</name>
<evidence type="ECO:0000313" key="2">
    <source>
        <dbReference type="EMBL" id="MBD8005047.1"/>
    </source>
</evidence>
<evidence type="ECO:0000256" key="1">
    <source>
        <dbReference type="SAM" id="Phobius"/>
    </source>
</evidence>
<dbReference type="Proteomes" id="UP000648182">
    <property type="component" value="Unassembled WGS sequence"/>
</dbReference>
<organism evidence="2 3">
    <name type="scientific">Bacillus norwichensis</name>
    <dbReference type="NCBI Taxonomy" id="2762217"/>
    <lineage>
        <taxon>Bacteria</taxon>
        <taxon>Bacillati</taxon>
        <taxon>Bacillota</taxon>
        <taxon>Bacilli</taxon>
        <taxon>Bacillales</taxon>
        <taxon>Bacillaceae</taxon>
        <taxon>Bacillus</taxon>
    </lineage>
</organism>
<evidence type="ECO:0000313" key="3">
    <source>
        <dbReference type="Proteomes" id="UP000648182"/>
    </source>
</evidence>
<feature type="transmembrane region" description="Helical" evidence="1">
    <location>
        <begin position="41"/>
        <end position="59"/>
    </location>
</feature>
<proteinExistence type="predicted"/>
<keyword evidence="1" id="KW-1133">Transmembrane helix</keyword>
<keyword evidence="1" id="KW-0472">Membrane</keyword>
<protein>
    <submittedName>
        <fullName evidence="2">General stress protein</fullName>
    </submittedName>
</protein>
<feature type="transmembrane region" description="Helical" evidence="1">
    <location>
        <begin position="80"/>
        <end position="102"/>
    </location>
</feature>
<gene>
    <name evidence="2" type="ORF">H9631_08135</name>
</gene>